<evidence type="ECO:0000313" key="2">
    <source>
        <dbReference type="Proteomes" id="UP000288197"/>
    </source>
</evidence>
<evidence type="ECO:0000313" key="1">
    <source>
        <dbReference type="EMBL" id="RSU05649.1"/>
    </source>
</evidence>
<dbReference type="AlphaFoldDB" id="A0A369B158"/>
<dbReference type="RefSeq" id="WP_126808972.1">
    <property type="nucleotide sequence ID" value="NZ_CP081459.1"/>
</dbReference>
<organism evidence="1 2">
    <name type="scientific">Vagococcus fluvialis</name>
    <dbReference type="NCBI Taxonomy" id="2738"/>
    <lineage>
        <taxon>Bacteria</taxon>
        <taxon>Bacillati</taxon>
        <taxon>Bacillota</taxon>
        <taxon>Bacilli</taxon>
        <taxon>Lactobacillales</taxon>
        <taxon>Enterococcaceae</taxon>
        <taxon>Vagococcus</taxon>
    </lineage>
</organism>
<dbReference type="SUPFAM" id="SSF54518">
    <property type="entry name" value="Tubby C-terminal domain-like"/>
    <property type="match status" value="1"/>
</dbReference>
<dbReference type="GeneID" id="63145464"/>
<dbReference type="InterPro" id="IPR025659">
    <property type="entry name" value="Tubby-like_C"/>
</dbReference>
<keyword evidence="2" id="KW-1185">Reference proteome</keyword>
<comment type="caution">
    <text evidence="1">The sequence shown here is derived from an EMBL/GenBank/DDBJ whole genome shotgun (WGS) entry which is preliminary data.</text>
</comment>
<gene>
    <name evidence="1" type="ORF">CBF32_01240</name>
</gene>
<sequence length="182" mass="21231">MTTYYIEENLLSARVRAFVKDEEDRPVFLLVGSWGVKGDCLSINNLDDKRLAKVVQTSYSPNPKFDLYDDEKKVGSLRRVFSLKRDRYWVSKLKWLATGENRYKHYKISYFGSDICTAGLIRKNNKTYFKIVIPDEENAPIAICVLAILDYWVRKHVKLEELSINTPVLLQPLMNKCEDLKD</sequence>
<dbReference type="Proteomes" id="UP000288197">
    <property type="component" value="Unassembled WGS sequence"/>
</dbReference>
<dbReference type="EMBL" id="NGJX01000001">
    <property type="protein sequence ID" value="RSU05649.1"/>
    <property type="molecule type" value="Genomic_DNA"/>
</dbReference>
<protein>
    <submittedName>
        <fullName evidence="1">Uncharacterized protein</fullName>
    </submittedName>
</protein>
<proteinExistence type="predicted"/>
<name>A0A369B158_9ENTE</name>
<accession>A0A369B158</accession>
<reference evidence="1 2" key="1">
    <citation type="submission" date="2017-05" db="EMBL/GenBank/DDBJ databases">
        <title>Vagococcus spp. assemblies.</title>
        <authorList>
            <person name="Gulvik C.A."/>
        </authorList>
    </citation>
    <scope>NUCLEOTIDE SEQUENCE [LARGE SCALE GENOMIC DNA]</scope>
    <source>
        <strain evidence="1 2">NCFB 2497</strain>
    </source>
</reference>
<dbReference type="OrthoDB" id="2248181at2"/>